<name>A0A368N9S3_9EURY</name>
<dbReference type="InterPro" id="IPR003691">
    <property type="entry name" value="FluC"/>
</dbReference>
<accession>A0A368N9S3</accession>
<comment type="similarity">
    <text evidence="6 8">Belongs to the fluoride channel Fluc/FEX (TC 1.A.43) family.</text>
</comment>
<reference evidence="9 10" key="1">
    <citation type="submission" date="2018-07" db="EMBL/GenBank/DDBJ databases">
        <title>Genome sequences of Haloplanus salinus JCM 18368T.</title>
        <authorList>
            <person name="Kim Y.B."/>
            <person name="Roh S.W."/>
        </authorList>
    </citation>
    <scope>NUCLEOTIDE SEQUENCE [LARGE SCALE GENOMIC DNA]</scope>
    <source>
        <strain evidence="9 10">JCM 18368</strain>
    </source>
</reference>
<keyword evidence="8" id="KW-0407">Ion channel</keyword>
<keyword evidence="3 8" id="KW-0812">Transmembrane</keyword>
<evidence type="ECO:0000256" key="6">
    <source>
        <dbReference type="ARBA" id="ARBA00035120"/>
    </source>
</evidence>
<keyword evidence="5 8" id="KW-0472">Membrane</keyword>
<comment type="caution">
    <text evidence="9">The sequence shown here is derived from an EMBL/GenBank/DDBJ whole genome shotgun (WGS) entry which is preliminary data.</text>
</comment>
<comment type="catalytic activity">
    <reaction evidence="7">
        <text>fluoride(in) = fluoride(out)</text>
        <dbReference type="Rhea" id="RHEA:76159"/>
        <dbReference type="ChEBI" id="CHEBI:17051"/>
    </reaction>
    <physiologicalReaction direction="left-to-right" evidence="7">
        <dbReference type="Rhea" id="RHEA:76160"/>
    </physiologicalReaction>
</comment>
<proteinExistence type="inferred from homology"/>
<comment type="subcellular location">
    <subcellularLocation>
        <location evidence="1 8">Cell membrane</location>
        <topology evidence="1 8">Multi-pass membrane protein</topology>
    </subcellularLocation>
</comment>
<dbReference type="GO" id="GO:0140114">
    <property type="term" value="P:cellular detoxification of fluoride"/>
    <property type="evidence" value="ECO:0007669"/>
    <property type="project" value="UniProtKB-UniRule"/>
</dbReference>
<evidence type="ECO:0000256" key="7">
    <source>
        <dbReference type="ARBA" id="ARBA00035585"/>
    </source>
</evidence>
<dbReference type="AlphaFoldDB" id="A0A368N9S3"/>
<evidence type="ECO:0000313" key="10">
    <source>
        <dbReference type="Proteomes" id="UP000252189"/>
    </source>
</evidence>
<feature type="transmembrane region" description="Helical" evidence="8">
    <location>
        <begin position="96"/>
        <end position="117"/>
    </location>
</feature>
<evidence type="ECO:0000256" key="5">
    <source>
        <dbReference type="ARBA" id="ARBA00023136"/>
    </source>
</evidence>
<comment type="caution">
    <text evidence="8">Lacks conserved residue(s) required for the propagation of feature annotation.</text>
</comment>
<evidence type="ECO:0000313" key="9">
    <source>
        <dbReference type="EMBL" id="RCU46284.1"/>
    </source>
</evidence>
<keyword evidence="8" id="KW-0406">Ion transport</keyword>
<evidence type="ECO:0000256" key="2">
    <source>
        <dbReference type="ARBA" id="ARBA00022475"/>
    </source>
</evidence>
<dbReference type="OrthoDB" id="253428at2157"/>
<evidence type="ECO:0000256" key="1">
    <source>
        <dbReference type="ARBA" id="ARBA00004651"/>
    </source>
</evidence>
<keyword evidence="8" id="KW-0813">Transport</keyword>
<gene>
    <name evidence="8" type="primary">fluC</name>
    <name evidence="8" type="synonym">crcB</name>
    <name evidence="9" type="ORF">DU504_02570</name>
</gene>
<sequence>MDRSTASRLRLLELAALVAVGGFAGATFRYVLSLVLPGLAGTFAANVLGCLALGFLASEADLHGVLSEETSVVLGTGFLSSFTTYSTFALETVQSTPAIGLGYVVASYAAGFTAVLAGRRAAGALWGGSR</sequence>
<evidence type="ECO:0000256" key="4">
    <source>
        <dbReference type="ARBA" id="ARBA00022989"/>
    </source>
</evidence>
<protein>
    <recommendedName>
        <fullName evidence="8">Fluoride-specific ion channel FluC</fullName>
    </recommendedName>
</protein>
<feature type="transmembrane region" description="Helical" evidence="8">
    <location>
        <begin position="38"/>
        <end position="58"/>
    </location>
</feature>
<dbReference type="HAMAP" id="MF_00454">
    <property type="entry name" value="FluC"/>
    <property type="match status" value="1"/>
</dbReference>
<evidence type="ECO:0000256" key="8">
    <source>
        <dbReference type="HAMAP-Rule" id="MF_00454"/>
    </source>
</evidence>
<feature type="transmembrane region" description="Helical" evidence="8">
    <location>
        <begin position="70"/>
        <end position="90"/>
    </location>
</feature>
<dbReference type="PANTHER" id="PTHR28259">
    <property type="entry name" value="FLUORIDE EXPORT PROTEIN 1-RELATED"/>
    <property type="match status" value="1"/>
</dbReference>
<dbReference type="EMBL" id="QPHM01000001">
    <property type="protein sequence ID" value="RCU46284.1"/>
    <property type="molecule type" value="Genomic_DNA"/>
</dbReference>
<keyword evidence="4 8" id="KW-1133">Transmembrane helix</keyword>
<dbReference type="RefSeq" id="WP_114447835.1">
    <property type="nucleotide sequence ID" value="NZ_QPHM01000001.1"/>
</dbReference>
<evidence type="ECO:0000256" key="3">
    <source>
        <dbReference type="ARBA" id="ARBA00022692"/>
    </source>
</evidence>
<organism evidence="9 10">
    <name type="scientific">Haloplanus salinus</name>
    <dbReference type="NCBI Taxonomy" id="1126245"/>
    <lineage>
        <taxon>Archaea</taxon>
        <taxon>Methanobacteriati</taxon>
        <taxon>Methanobacteriota</taxon>
        <taxon>Stenosarchaea group</taxon>
        <taxon>Halobacteria</taxon>
        <taxon>Halobacteriales</taxon>
        <taxon>Haloferacaceae</taxon>
        <taxon>Haloplanus</taxon>
    </lineage>
</organism>
<dbReference type="Proteomes" id="UP000252189">
    <property type="component" value="Unassembled WGS sequence"/>
</dbReference>
<comment type="function">
    <text evidence="8">Fluoride-specific ion channel. Important for reducing fluoride concentration in the cell, thus reducing its toxicity.</text>
</comment>
<keyword evidence="2 8" id="KW-1003">Cell membrane</keyword>
<dbReference type="PANTHER" id="PTHR28259:SF1">
    <property type="entry name" value="FLUORIDE EXPORT PROTEIN 1-RELATED"/>
    <property type="match status" value="1"/>
</dbReference>
<dbReference type="Pfam" id="PF02537">
    <property type="entry name" value="CRCB"/>
    <property type="match status" value="1"/>
</dbReference>
<feature type="transmembrane region" description="Helical" evidence="8">
    <location>
        <begin position="12"/>
        <end position="32"/>
    </location>
</feature>
<dbReference type="GO" id="GO:0005886">
    <property type="term" value="C:plasma membrane"/>
    <property type="evidence" value="ECO:0007669"/>
    <property type="project" value="UniProtKB-SubCell"/>
</dbReference>
<dbReference type="GO" id="GO:0062054">
    <property type="term" value="F:fluoride channel activity"/>
    <property type="evidence" value="ECO:0007669"/>
    <property type="project" value="UniProtKB-UniRule"/>
</dbReference>
<keyword evidence="10" id="KW-1185">Reference proteome</keyword>